<name>A0ABR5Q5V8_9LACO</name>
<dbReference type="SUPFAM" id="SSF51735">
    <property type="entry name" value="NAD(P)-binding Rossmann-fold domains"/>
    <property type="match status" value="1"/>
</dbReference>
<evidence type="ECO:0000313" key="3">
    <source>
        <dbReference type="Proteomes" id="UP000051884"/>
    </source>
</evidence>
<gene>
    <name evidence="2" type="ORF">IV59_GL002223</name>
</gene>
<dbReference type="EMBL" id="JQCH01000009">
    <property type="protein sequence ID" value="KRO10021.1"/>
    <property type="molecule type" value="Genomic_DNA"/>
</dbReference>
<feature type="domain" description="NAD(P)-binding" evidence="1">
    <location>
        <begin position="15"/>
        <end position="198"/>
    </location>
</feature>
<proteinExistence type="predicted"/>
<reference evidence="2 3" key="1">
    <citation type="journal article" date="2015" name="Genome Announc.">
        <title>Expanding the biotechnology potential of lactobacilli through comparative genomics of 213 strains and associated genera.</title>
        <authorList>
            <person name="Sun Z."/>
            <person name="Harris H.M."/>
            <person name="McCann A."/>
            <person name="Guo C."/>
            <person name="Argimon S."/>
            <person name="Zhang W."/>
            <person name="Yang X."/>
            <person name="Jeffery I.B."/>
            <person name="Cooney J.C."/>
            <person name="Kagawa T.F."/>
            <person name="Liu W."/>
            <person name="Song Y."/>
            <person name="Salvetti E."/>
            <person name="Wrobel A."/>
            <person name="Rasinkangas P."/>
            <person name="Parkhill J."/>
            <person name="Rea M.C."/>
            <person name="O'Sullivan O."/>
            <person name="Ritari J."/>
            <person name="Douillard F.P."/>
            <person name="Paul Ross R."/>
            <person name="Yang R."/>
            <person name="Briner A.E."/>
            <person name="Felis G.E."/>
            <person name="de Vos W.M."/>
            <person name="Barrangou R."/>
            <person name="Klaenhammer T.R."/>
            <person name="Caufield P.W."/>
            <person name="Cui Y."/>
            <person name="Zhang H."/>
            <person name="O'Toole P.W."/>
        </authorList>
    </citation>
    <scope>NUCLEOTIDE SEQUENCE [LARGE SCALE GENOMIC DNA]</scope>
    <source>
        <strain evidence="2 3">DSM 26202</strain>
    </source>
</reference>
<dbReference type="InterPro" id="IPR016040">
    <property type="entry name" value="NAD(P)-bd_dom"/>
</dbReference>
<evidence type="ECO:0000259" key="1">
    <source>
        <dbReference type="Pfam" id="PF13460"/>
    </source>
</evidence>
<sequence length="222" mass="24512">MEELKMTKNVLIIAANGQISQLIEGRILNEDKYADVHLTLFLRNKSRLASLANNSRVTLVEGSLDSLDDLKQAVDGQDIVFVGVVDHTSDNHQTQNVVDAMKSTGVKRVIYTNVLGIYDEVPGAYGDWNKQMIGKGLSSALKSDQILEQSGLAYTTLRLPWLNDREVKYEITHKNESYVGVSGSRKSIADVVLRIIADSEFLNDDSVGIADPATQGEDRPVY</sequence>
<dbReference type="Gene3D" id="3.40.50.720">
    <property type="entry name" value="NAD(P)-binding Rossmann-like Domain"/>
    <property type="match status" value="1"/>
</dbReference>
<dbReference type="InterPro" id="IPR051604">
    <property type="entry name" value="Ergot_Alk_Oxidoreductase"/>
</dbReference>
<dbReference type="PANTHER" id="PTHR43162:SF1">
    <property type="entry name" value="PRESTALK A DIFFERENTIATION PROTEIN A"/>
    <property type="match status" value="1"/>
</dbReference>
<dbReference type="Proteomes" id="UP000051884">
    <property type="component" value="Unassembled WGS sequence"/>
</dbReference>
<protein>
    <submittedName>
        <fullName evidence="2">Saccharopine dehydrogenase related protein</fullName>
    </submittedName>
</protein>
<dbReference type="InterPro" id="IPR036291">
    <property type="entry name" value="NAD(P)-bd_dom_sf"/>
</dbReference>
<dbReference type="Pfam" id="PF13460">
    <property type="entry name" value="NAD_binding_10"/>
    <property type="match status" value="1"/>
</dbReference>
<keyword evidence="3" id="KW-1185">Reference proteome</keyword>
<organism evidence="2 3">
    <name type="scientific">Paucilactobacillus hokkaidonensis</name>
    <dbReference type="NCBI Taxonomy" id="1193095"/>
    <lineage>
        <taxon>Bacteria</taxon>
        <taxon>Bacillati</taxon>
        <taxon>Bacillota</taxon>
        <taxon>Bacilli</taxon>
        <taxon>Lactobacillales</taxon>
        <taxon>Lactobacillaceae</taxon>
        <taxon>Paucilactobacillus</taxon>
    </lineage>
</organism>
<accession>A0ABR5Q5V8</accession>
<dbReference type="PANTHER" id="PTHR43162">
    <property type="match status" value="1"/>
</dbReference>
<evidence type="ECO:0000313" key="2">
    <source>
        <dbReference type="EMBL" id="KRO10021.1"/>
    </source>
</evidence>
<comment type="caution">
    <text evidence="2">The sequence shown here is derived from an EMBL/GenBank/DDBJ whole genome shotgun (WGS) entry which is preliminary data.</text>
</comment>